<dbReference type="CDD" id="cd13954">
    <property type="entry name" value="7tmA_OR"/>
    <property type="match status" value="1"/>
</dbReference>
<keyword evidence="11" id="KW-0716">Sensory transduction</keyword>
<feature type="transmembrane region" description="Helical" evidence="11">
    <location>
        <begin position="97"/>
        <end position="118"/>
    </location>
</feature>
<dbReference type="PRINTS" id="PR00245">
    <property type="entry name" value="OLFACTORYR"/>
</dbReference>
<evidence type="ECO:0000256" key="2">
    <source>
        <dbReference type="ARBA" id="ARBA00022475"/>
    </source>
</evidence>
<dbReference type="Proteomes" id="UP001176940">
    <property type="component" value="Unassembled WGS sequence"/>
</dbReference>
<organism evidence="13 14">
    <name type="scientific">Ranitomeya imitator</name>
    <name type="common">mimic poison frog</name>
    <dbReference type="NCBI Taxonomy" id="111125"/>
    <lineage>
        <taxon>Eukaryota</taxon>
        <taxon>Metazoa</taxon>
        <taxon>Chordata</taxon>
        <taxon>Craniata</taxon>
        <taxon>Vertebrata</taxon>
        <taxon>Euteleostomi</taxon>
        <taxon>Amphibia</taxon>
        <taxon>Batrachia</taxon>
        <taxon>Anura</taxon>
        <taxon>Neobatrachia</taxon>
        <taxon>Hyloidea</taxon>
        <taxon>Dendrobatidae</taxon>
        <taxon>Dendrobatinae</taxon>
        <taxon>Ranitomeya</taxon>
    </lineage>
</organism>
<dbReference type="PROSITE" id="PS50262">
    <property type="entry name" value="G_PROTEIN_RECEP_F1_2"/>
    <property type="match status" value="1"/>
</dbReference>
<evidence type="ECO:0000256" key="10">
    <source>
        <dbReference type="RuleBase" id="RU000688"/>
    </source>
</evidence>
<dbReference type="Gene3D" id="1.20.1070.10">
    <property type="entry name" value="Rhodopsin 7-helix transmembrane proteins"/>
    <property type="match status" value="1"/>
</dbReference>
<evidence type="ECO:0000259" key="12">
    <source>
        <dbReference type="PROSITE" id="PS50262"/>
    </source>
</evidence>
<evidence type="ECO:0000256" key="7">
    <source>
        <dbReference type="ARBA" id="ARBA00023136"/>
    </source>
</evidence>
<keyword evidence="8 10" id="KW-0675">Receptor</keyword>
<comment type="subcellular location">
    <subcellularLocation>
        <location evidence="1 11">Cell membrane</location>
        <topology evidence="1 11">Multi-pass membrane protein</topology>
    </subcellularLocation>
</comment>
<dbReference type="PROSITE" id="PS00237">
    <property type="entry name" value="G_PROTEIN_RECEP_F1_1"/>
    <property type="match status" value="1"/>
</dbReference>
<dbReference type="InterPro" id="IPR017452">
    <property type="entry name" value="GPCR_Rhodpsn_7TM"/>
</dbReference>
<sequence>MIYENTSVEGFTLLGYFEYPNFKFLLFFGFLSAYSLCILGNIVLIALVYLNSQLHSPMYFFLCNLSSLDICLTTLIHPKFLLTFLNMRSISFHECMGQLYLYIAFQSLEYLLLTVMSYDRYVAICNPLHYNIILNRKFCVILSAVTWLISLIDPAPIMRLVTKLPFCKSHQINHHFCDSVELLKLSCGSITRLGIVILIESVILALPAFLFTLYTYVSIISIILKIQTARGRLKAFSTCASHLTVVSMLYVTLTCVYFVPSFSQSVNDSKTVSLLNIVLIPMLNPVLYSLQNKDVKNAFLKLIKQKQISAK</sequence>
<keyword evidence="3 10" id="KW-0812">Transmembrane</keyword>
<reference evidence="13" key="1">
    <citation type="submission" date="2023-07" db="EMBL/GenBank/DDBJ databases">
        <authorList>
            <person name="Stuckert A."/>
        </authorList>
    </citation>
    <scope>NUCLEOTIDE SEQUENCE</scope>
</reference>
<evidence type="ECO:0000256" key="5">
    <source>
        <dbReference type="ARBA" id="ARBA00022989"/>
    </source>
</evidence>
<evidence type="ECO:0000313" key="13">
    <source>
        <dbReference type="EMBL" id="CAJ0966265.1"/>
    </source>
</evidence>
<gene>
    <name evidence="13" type="ORF">RIMI_LOCUS21119917</name>
</gene>
<dbReference type="PRINTS" id="PR00237">
    <property type="entry name" value="GPCRRHODOPSN"/>
</dbReference>
<keyword evidence="14" id="KW-1185">Reference proteome</keyword>
<keyword evidence="5 11" id="KW-1133">Transmembrane helix</keyword>
<name>A0ABN9MHK6_9NEOB</name>
<protein>
    <recommendedName>
        <fullName evidence="11">Olfactory receptor</fullName>
    </recommendedName>
</protein>
<feature type="transmembrane region" description="Helical" evidence="11">
    <location>
        <begin position="271"/>
        <end position="290"/>
    </location>
</feature>
<keyword evidence="4 11" id="KW-0552">Olfaction</keyword>
<evidence type="ECO:0000256" key="6">
    <source>
        <dbReference type="ARBA" id="ARBA00023040"/>
    </source>
</evidence>
<dbReference type="InterPro" id="IPR050516">
    <property type="entry name" value="Olfactory_GPCR"/>
</dbReference>
<proteinExistence type="inferred from homology"/>
<evidence type="ECO:0000256" key="11">
    <source>
        <dbReference type="RuleBase" id="RU363047"/>
    </source>
</evidence>
<dbReference type="InterPro" id="IPR000276">
    <property type="entry name" value="GPCR_Rhodpsn"/>
</dbReference>
<feature type="transmembrane region" description="Helical" evidence="11">
    <location>
        <begin position="236"/>
        <end position="259"/>
    </location>
</feature>
<dbReference type="PANTHER" id="PTHR26452">
    <property type="entry name" value="OLFACTORY RECEPTOR"/>
    <property type="match status" value="1"/>
</dbReference>
<feature type="domain" description="G-protein coupled receptors family 1 profile" evidence="12">
    <location>
        <begin position="40"/>
        <end position="288"/>
    </location>
</feature>
<evidence type="ECO:0000256" key="4">
    <source>
        <dbReference type="ARBA" id="ARBA00022725"/>
    </source>
</evidence>
<feature type="transmembrane region" description="Helical" evidence="11">
    <location>
        <begin position="193"/>
        <end position="224"/>
    </location>
</feature>
<keyword evidence="9 10" id="KW-0807">Transducer</keyword>
<accession>A0ABN9MHK6</accession>
<evidence type="ECO:0000256" key="1">
    <source>
        <dbReference type="ARBA" id="ARBA00004651"/>
    </source>
</evidence>
<evidence type="ECO:0000313" key="14">
    <source>
        <dbReference type="Proteomes" id="UP001176940"/>
    </source>
</evidence>
<evidence type="ECO:0000256" key="9">
    <source>
        <dbReference type="ARBA" id="ARBA00023224"/>
    </source>
</evidence>
<dbReference type="InterPro" id="IPR000725">
    <property type="entry name" value="Olfact_rcpt"/>
</dbReference>
<evidence type="ECO:0000256" key="8">
    <source>
        <dbReference type="ARBA" id="ARBA00023170"/>
    </source>
</evidence>
<dbReference type="SUPFAM" id="SSF81321">
    <property type="entry name" value="Family A G protein-coupled receptor-like"/>
    <property type="match status" value="1"/>
</dbReference>
<feature type="transmembrane region" description="Helical" evidence="11">
    <location>
        <begin position="57"/>
        <end position="77"/>
    </location>
</feature>
<keyword evidence="6 10" id="KW-0297">G-protein coupled receptor</keyword>
<feature type="transmembrane region" description="Helical" evidence="11">
    <location>
        <begin position="24"/>
        <end position="50"/>
    </location>
</feature>
<comment type="similarity">
    <text evidence="10">Belongs to the G-protein coupled receptor 1 family.</text>
</comment>
<feature type="transmembrane region" description="Helical" evidence="11">
    <location>
        <begin position="138"/>
        <end position="157"/>
    </location>
</feature>
<keyword evidence="7 11" id="KW-0472">Membrane</keyword>
<dbReference type="EMBL" id="CAUEEQ010073229">
    <property type="protein sequence ID" value="CAJ0966265.1"/>
    <property type="molecule type" value="Genomic_DNA"/>
</dbReference>
<dbReference type="Pfam" id="PF13853">
    <property type="entry name" value="7tm_4"/>
    <property type="match status" value="1"/>
</dbReference>
<comment type="caution">
    <text evidence="13">The sequence shown here is derived from an EMBL/GenBank/DDBJ whole genome shotgun (WGS) entry which is preliminary data.</text>
</comment>
<evidence type="ECO:0000256" key="3">
    <source>
        <dbReference type="ARBA" id="ARBA00022692"/>
    </source>
</evidence>
<keyword evidence="2 11" id="KW-1003">Cell membrane</keyword>